<sequence>MEIHAHHTPRHPHMQALLERYQKLGSPRLGFIPDWGATMTQMPRSLFKRYEQRGISPELITAIDAYWNSKHGNGAALDDEQARQFADVVELAGRHGAEDIAVELAVNSTGLFGHGLVEEWVEILPWVVHTHGKFYEIDEQGEEPSVPIREILDAYIRNGYSSTISSEWEGFHWNNWENAFDVIARQQALMRDAAEKSGSRMITDVTEARALKNW</sequence>
<gene>
    <name evidence="1" type="ORF">GCM10025866_20290</name>
</gene>
<organism evidence="1 2">
    <name type="scientific">Naasia aerilata</name>
    <dbReference type="NCBI Taxonomy" id="1162966"/>
    <lineage>
        <taxon>Bacteria</taxon>
        <taxon>Bacillati</taxon>
        <taxon>Actinomycetota</taxon>
        <taxon>Actinomycetes</taxon>
        <taxon>Micrococcales</taxon>
        <taxon>Microbacteriaceae</taxon>
        <taxon>Naasia</taxon>
    </lineage>
</organism>
<proteinExistence type="predicted"/>
<reference evidence="2" key="1">
    <citation type="journal article" date="2019" name="Int. J. Syst. Evol. Microbiol.">
        <title>The Global Catalogue of Microorganisms (GCM) 10K type strain sequencing project: providing services to taxonomists for standard genome sequencing and annotation.</title>
        <authorList>
            <consortium name="The Broad Institute Genomics Platform"/>
            <consortium name="The Broad Institute Genome Sequencing Center for Infectious Disease"/>
            <person name="Wu L."/>
            <person name="Ma J."/>
        </authorList>
    </citation>
    <scope>NUCLEOTIDE SEQUENCE [LARGE SCALE GENOMIC DNA]</scope>
    <source>
        <strain evidence="2">NBRC 108725</strain>
    </source>
</reference>
<evidence type="ECO:0000313" key="1">
    <source>
        <dbReference type="EMBL" id="BDZ46120.1"/>
    </source>
</evidence>
<protein>
    <submittedName>
        <fullName evidence="1">Uncharacterized protein</fullName>
    </submittedName>
</protein>
<dbReference type="Proteomes" id="UP001321498">
    <property type="component" value="Chromosome"/>
</dbReference>
<dbReference type="InterPro" id="IPR036237">
    <property type="entry name" value="Xyl_isomerase-like_sf"/>
</dbReference>
<dbReference type="EMBL" id="AP027731">
    <property type="protein sequence ID" value="BDZ46120.1"/>
    <property type="molecule type" value="Genomic_DNA"/>
</dbReference>
<name>A0ABM8GCY2_9MICO</name>
<dbReference type="SUPFAM" id="SSF51658">
    <property type="entry name" value="Xylose isomerase-like"/>
    <property type="match status" value="1"/>
</dbReference>
<evidence type="ECO:0000313" key="2">
    <source>
        <dbReference type="Proteomes" id="UP001321498"/>
    </source>
</evidence>
<keyword evidence="2" id="KW-1185">Reference proteome</keyword>
<dbReference type="Gene3D" id="3.20.20.150">
    <property type="entry name" value="Divalent-metal-dependent TIM barrel enzymes"/>
    <property type="match status" value="1"/>
</dbReference>
<accession>A0ABM8GCY2</accession>